<dbReference type="GO" id="GO:0010181">
    <property type="term" value="F:FMN binding"/>
    <property type="evidence" value="ECO:0007669"/>
    <property type="project" value="UniProtKB-UniRule"/>
</dbReference>
<name>A0A9E7D213_9FLAO</name>
<dbReference type="GO" id="GO:0004633">
    <property type="term" value="F:phosphopantothenoylcysteine decarboxylase activity"/>
    <property type="evidence" value="ECO:0007669"/>
    <property type="project" value="UniProtKB-UniRule"/>
</dbReference>
<feature type="binding site" evidence="3">
    <location>
        <position position="341"/>
    </location>
    <ligand>
        <name>CTP</name>
        <dbReference type="ChEBI" id="CHEBI:37563"/>
    </ligand>
</feature>
<dbReference type="EMBL" id="CP094358">
    <property type="protein sequence ID" value="UOB17678.1"/>
    <property type="molecule type" value="Genomic_DNA"/>
</dbReference>
<dbReference type="NCBIfam" id="TIGR00521">
    <property type="entry name" value="coaBC_dfp"/>
    <property type="match status" value="1"/>
</dbReference>
<dbReference type="GO" id="GO:0004632">
    <property type="term" value="F:phosphopantothenate--cysteine ligase activity"/>
    <property type="evidence" value="ECO:0007669"/>
    <property type="project" value="UniProtKB-UniRule"/>
</dbReference>
<comment type="caution">
    <text evidence="3">Lacks conserved residue(s) required for the propagation of feature annotation.</text>
</comment>
<comment type="pathway">
    <text evidence="3 4">Cofactor biosynthesis; coenzyme A biosynthesis; CoA from (R)-pantothenate: step 2/5.</text>
</comment>
<evidence type="ECO:0000259" key="6">
    <source>
        <dbReference type="Pfam" id="PF04127"/>
    </source>
</evidence>
<feature type="region of interest" description="Phosphopantothenate--cysteine ligase" evidence="3">
    <location>
        <begin position="194"/>
        <end position="403"/>
    </location>
</feature>
<dbReference type="InterPro" id="IPR005252">
    <property type="entry name" value="CoaBC"/>
</dbReference>
<dbReference type="PANTHER" id="PTHR14359">
    <property type="entry name" value="HOMO-OLIGOMERIC FLAVIN CONTAINING CYS DECARBOXYLASE FAMILY"/>
    <property type="match status" value="1"/>
</dbReference>
<organism evidence="7 8">
    <name type="scientific">Abyssalbus ytuae</name>
    <dbReference type="NCBI Taxonomy" id="2926907"/>
    <lineage>
        <taxon>Bacteria</taxon>
        <taxon>Pseudomonadati</taxon>
        <taxon>Bacteroidota</taxon>
        <taxon>Flavobacteriia</taxon>
        <taxon>Flavobacteriales</taxon>
        <taxon>Flavobacteriaceae</taxon>
        <taxon>Abyssalbus</taxon>
    </lineage>
</organism>
<comment type="similarity">
    <text evidence="3 4">In the C-terminal section; belongs to the PPC synthetase family.</text>
</comment>
<keyword evidence="2 3" id="KW-0456">Lyase</keyword>
<evidence type="ECO:0000313" key="7">
    <source>
        <dbReference type="EMBL" id="UOB17678.1"/>
    </source>
</evidence>
<dbReference type="GO" id="GO:0015937">
    <property type="term" value="P:coenzyme A biosynthetic process"/>
    <property type="evidence" value="ECO:0007669"/>
    <property type="project" value="UniProtKB-UniRule"/>
</dbReference>
<dbReference type="InterPro" id="IPR035929">
    <property type="entry name" value="CoaB-like_sf"/>
</dbReference>
<dbReference type="EC" id="4.1.1.36" evidence="3"/>
<comment type="catalytic activity">
    <reaction evidence="3 4">
        <text>N-[(R)-4-phosphopantothenoyl]-L-cysteine + H(+) = (R)-4'-phosphopantetheine + CO2</text>
        <dbReference type="Rhea" id="RHEA:16793"/>
        <dbReference type="ChEBI" id="CHEBI:15378"/>
        <dbReference type="ChEBI" id="CHEBI:16526"/>
        <dbReference type="ChEBI" id="CHEBI:59458"/>
        <dbReference type="ChEBI" id="CHEBI:61723"/>
        <dbReference type="EC" id="4.1.1.36"/>
    </reaction>
</comment>
<dbReference type="InterPro" id="IPR003382">
    <property type="entry name" value="Flavoprotein"/>
</dbReference>
<dbReference type="Proteomes" id="UP000831290">
    <property type="component" value="Chromosome"/>
</dbReference>
<comment type="catalytic activity">
    <reaction evidence="3 4">
        <text>(R)-4'-phosphopantothenate + L-cysteine + CTP = N-[(R)-4-phosphopantothenoyl]-L-cysteine + CMP + diphosphate + H(+)</text>
        <dbReference type="Rhea" id="RHEA:19397"/>
        <dbReference type="ChEBI" id="CHEBI:10986"/>
        <dbReference type="ChEBI" id="CHEBI:15378"/>
        <dbReference type="ChEBI" id="CHEBI:33019"/>
        <dbReference type="ChEBI" id="CHEBI:35235"/>
        <dbReference type="ChEBI" id="CHEBI:37563"/>
        <dbReference type="ChEBI" id="CHEBI:59458"/>
        <dbReference type="ChEBI" id="CHEBI:60377"/>
        <dbReference type="EC" id="6.3.2.5"/>
    </reaction>
</comment>
<dbReference type="SUPFAM" id="SSF102645">
    <property type="entry name" value="CoaB-like"/>
    <property type="match status" value="1"/>
</dbReference>
<comment type="cofactor">
    <cofactor evidence="3">
        <name>Mg(2+)</name>
        <dbReference type="ChEBI" id="CHEBI:18420"/>
    </cofactor>
</comment>
<protein>
    <recommendedName>
        <fullName evidence="3">Coenzyme A biosynthesis bifunctional protein CoaBC</fullName>
    </recommendedName>
    <alternativeName>
        <fullName evidence="3">DNA/pantothenate metabolism flavoprotein</fullName>
    </alternativeName>
    <alternativeName>
        <fullName evidence="3">Phosphopantothenoylcysteine synthetase/decarboxylase</fullName>
        <shortName evidence="3">PPCS-PPCDC</shortName>
    </alternativeName>
    <domain>
        <recommendedName>
            <fullName evidence="3">Phosphopantothenoylcysteine decarboxylase</fullName>
            <shortName evidence="3">PPC decarboxylase</shortName>
            <shortName evidence="3">PPC-DC</shortName>
            <ecNumber evidence="3">4.1.1.36</ecNumber>
        </recommendedName>
        <alternativeName>
            <fullName evidence="3">CoaC</fullName>
        </alternativeName>
    </domain>
    <domain>
        <recommendedName>
            <fullName evidence="3">Phosphopantothenate--cysteine ligase</fullName>
            <ecNumber evidence="3">6.3.2.5</ecNumber>
        </recommendedName>
        <alternativeName>
            <fullName evidence="3">CoaB</fullName>
        </alternativeName>
        <alternativeName>
            <fullName evidence="3">Phosphopantothenoylcysteine synthetase</fullName>
            <shortName evidence="3">PPC synthetase</shortName>
            <shortName evidence="3">PPC-S</shortName>
        </alternativeName>
    </domain>
</protein>
<feature type="binding site" evidence="3">
    <location>
        <position position="293"/>
    </location>
    <ligand>
        <name>CTP</name>
        <dbReference type="ChEBI" id="CHEBI:37563"/>
    </ligand>
</feature>
<comment type="function">
    <text evidence="4">Catalyzes two steps in the biosynthesis of coenzyme A. In the first step cysteine is conjugated to 4'-phosphopantothenate to form 4-phosphopantothenoylcysteine, in the latter compound is decarboxylated to form 4'-phosphopantotheine.</text>
</comment>
<feature type="binding site" evidence="3">
    <location>
        <position position="327"/>
    </location>
    <ligand>
        <name>CTP</name>
        <dbReference type="ChEBI" id="CHEBI:37563"/>
    </ligand>
</feature>
<dbReference type="InterPro" id="IPR036551">
    <property type="entry name" value="Flavin_trans-like"/>
</dbReference>
<evidence type="ECO:0000256" key="4">
    <source>
        <dbReference type="RuleBase" id="RU364078"/>
    </source>
</evidence>
<dbReference type="KEGG" id="fbm:MQE35_18295"/>
<keyword evidence="3 4" id="KW-0436">Ligase</keyword>
<accession>A0A9E7D213</accession>
<dbReference type="GO" id="GO:0015941">
    <property type="term" value="P:pantothenate catabolic process"/>
    <property type="evidence" value="ECO:0007669"/>
    <property type="project" value="InterPro"/>
</dbReference>
<proteinExistence type="inferred from homology"/>
<evidence type="ECO:0000256" key="3">
    <source>
        <dbReference type="HAMAP-Rule" id="MF_02225"/>
    </source>
</evidence>
<feature type="binding site" evidence="3">
    <location>
        <position position="345"/>
    </location>
    <ligand>
        <name>CTP</name>
        <dbReference type="ChEBI" id="CHEBI:37563"/>
    </ligand>
</feature>
<keyword evidence="3" id="KW-0479">Metal-binding</keyword>
<dbReference type="Gene3D" id="3.40.50.10300">
    <property type="entry name" value="CoaB-like"/>
    <property type="match status" value="1"/>
</dbReference>
<feature type="binding site" evidence="3">
    <location>
        <position position="283"/>
    </location>
    <ligand>
        <name>CTP</name>
        <dbReference type="ChEBI" id="CHEBI:37563"/>
    </ligand>
</feature>
<comment type="cofactor">
    <cofactor evidence="3">
        <name>FMN</name>
        <dbReference type="ChEBI" id="CHEBI:58210"/>
    </cofactor>
    <text evidence="3">Binds 1 FMN per subunit.</text>
</comment>
<dbReference type="InterPro" id="IPR007085">
    <property type="entry name" value="DNA/pantothenate-metab_flavo_C"/>
</dbReference>
<gene>
    <name evidence="3 7" type="primary">coaBC</name>
    <name evidence="7" type="ORF">MQE35_18295</name>
</gene>
<keyword evidence="1 3" id="KW-0210">Decarboxylase</keyword>
<keyword evidence="3" id="KW-0460">Magnesium</keyword>
<keyword evidence="3 4" id="KW-0288">FMN</keyword>
<evidence type="ECO:0000313" key="8">
    <source>
        <dbReference type="Proteomes" id="UP000831290"/>
    </source>
</evidence>
<dbReference type="GO" id="GO:0046872">
    <property type="term" value="F:metal ion binding"/>
    <property type="evidence" value="ECO:0007669"/>
    <property type="project" value="UniProtKB-KW"/>
</dbReference>
<keyword evidence="3 4" id="KW-0285">Flavoprotein</keyword>
<dbReference type="Pfam" id="PF04127">
    <property type="entry name" value="DFP"/>
    <property type="match status" value="1"/>
</dbReference>
<dbReference type="AlphaFoldDB" id="A0A9E7D213"/>
<dbReference type="EC" id="6.3.2.5" evidence="3"/>
<keyword evidence="3" id="KW-0511">Multifunctional enzyme</keyword>
<comment type="pathway">
    <text evidence="3 4">Cofactor biosynthesis; coenzyme A biosynthesis; CoA from (R)-pantothenate: step 3/5.</text>
</comment>
<dbReference type="HAMAP" id="MF_02225">
    <property type="entry name" value="CoaBC"/>
    <property type="match status" value="1"/>
</dbReference>
<feature type="domain" description="Flavoprotein" evidence="5">
    <location>
        <begin position="7"/>
        <end position="179"/>
    </location>
</feature>
<dbReference type="Pfam" id="PF02441">
    <property type="entry name" value="Flavoprotein"/>
    <property type="match status" value="1"/>
</dbReference>
<comment type="function">
    <text evidence="3">Catalyzes two sequential steps in the biosynthesis of coenzyme A. In the first step cysteine is conjugated to 4'-phosphopantothenate to form 4-phosphopantothenoylcysteine. In the second step the latter compound is decarboxylated to form 4'-phosphopantotheine.</text>
</comment>
<feature type="region of interest" description="Phosphopantothenoylcysteine decarboxylase" evidence="3">
    <location>
        <begin position="1"/>
        <end position="193"/>
    </location>
</feature>
<evidence type="ECO:0000256" key="1">
    <source>
        <dbReference type="ARBA" id="ARBA00022793"/>
    </source>
</evidence>
<sequence length="403" mass="43812">MSVLSGKNVLLGITGGIAAYKTANLVRLFIKSGASVKVVMTESAKEFITPLTLSTLSKNPVLSSFTTTEDENSVWNSHVDQGLWADLMIIAPATANTMSKMANGISDNFLLATYLSAKCPVYIAPAMDLDMYRHTSTQNTLTVLKSFGNIIIPAGFGELASGLIGEGRMAEPEDIVTFIEGDILSKLPLKNKKVLITAGPTYETIDPVRFIGNHSSGKMGFELAEVAASLGAEVFLVTGPTHLEISHSLIKIFRVISAEEMYNEVHQHYKNSDIAILSAAVADYRPKNVAKNKIKKEKASLTIELEPTKDILASLGQIKEHQYLVGFALETNNEENNAKQKLANKNLDAIVLNSLNDEGAGFGKSTNKITFIDKDLNIKAFKLKSKAEVAHDIFNEIIHKINA</sequence>
<reference evidence="7" key="1">
    <citation type="submission" date="2022-03" db="EMBL/GenBank/DDBJ databases">
        <title>Description of Abyssus ytuae gen. nov., sp. nov., a novel member of the family Flavobacteriaceae isolated from the sediment of Mariana Trench.</title>
        <authorList>
            <person name="Zhang J."/>
            <person name="Xu X."/>
        </authorList>
    </citation>
    <scope>NUCLEOTIDE SEQUENCE</scope>
    <source>
        <strain evidence="7">MT3330</strain>
    </source>
</reference>
<keyword evidence="8" id="KW-1185">Reference proteome</keyword>
<dbReference type="PANTHER" id="PTHR14359:SF6">
    <property type="entry name" value="PHOSPHOPANTOTHENOYLCYSTEINE DECARBOXYLASE"/>
    <property type="match status" value="1"/>
</dbReference>
<evidence type="ECO:0000256" key="2">
    <source>
        <dbReference type="ARBA" id="ARBA00023239"/>
    </source>
</evidence>
<feature type="domain" description="DNA/pantothenate metabolism flavoprotein C-terminal" evidence="6">
    <location>
        <begin position="189"/>
        <end position="398"/>
    </location>
</feature>
<dbReference type="RefSeq" id="WP_255843318.1">
    <property type="nucleotide sequence ID" value="NZ_CP094358.1"/>
</dbReference>
<evidence type="ECO:0000259" key="5">
    <source>
        <dbReference type="Pfam" id="PF02441"/>
    </source>
</evidence>
<dbReference type="SUPFAM" id="SSF52507">
    <property type="entry name" value="Homo-oligomeric flavin-containing Cys decarboxylases, HFCD"/>
    <property type="match status" value="1"/>
</dbReference>
<dbReference type="GO" id="GO:0071513">
    <property type="term" value="C:phosphopantothenoylcysteine decarboxylase complex"/>
    <property type="evidence" value="ECO:0007669"/>
    <property type="project" value="TreeGrafter"/>
</dbReference>
<dbReference type="Gene3D" id="3.40.50.1950">
    <property type="entry name" value="Flavin prenyltransferase-like"/>
    <property type="match status" value="1"/>
</dbReference>
<comment type="similarity">
    <text evidence="3 4">In the N-terminal section; belongs to the HFCD (homo-oligomeric flavin containing Cys decarboxylase) superfamily.</text>
</comment>